<dbReference type="RefSeq" id="WP_079413669.1">
    <property type="nucleotide sequence ID" value="NZ_MBTG01000013.1"/>
</dbReference>
<comment type="caution">
    <text evidence="1">The sequence shown here is derived from an EMBL/GenBank/DDBJ whole genome shotgun (WGS) entry which is preliminary data.</text>
</comment>
<dbReference type="InterPro" id="IPR025622">
    <property type="entry name" value="YqzE"/>
</dbReference>
<dbReference type="STRING" id="1469647.BC351_25080"/>
<dbReference type="AlphaFoldDB" id="A0A1V4HK08"/>
<reference evidence="2" key="1">
    <citation type="submission" date="2016-07" db="EMBL/GenBank/DDBJ databases">
        <authorList>
            <person name="Florea S."/>
            <person name="Webb J.S."/>
            <person name="Jaromczyk J."/>
            <person name="Schardl C.L."/>
        </authorList>
    </citation>
    <scope>NUCLEOTIDE SEQUENCE [LARGE SCALE GENOMIC DNA]</scope>
    <source>
        <strain evidence="2">CY1</strain>
    </source>
</reference>
<evidence type="ECO:0000313" key="1">
    <source>
        <dbReference type="EMBL" id="OPH57147.1"/>
    </source>
</evidence>
<gene>
    <name evidence="1" type="ORF">BC351_25080</name>
</gene>
<sequence>MAKSDELVKYITQQVVTYIDTPKAVRQHAKALSKEQRESWQTRWFGMLPLAARMLMDQFKPKK</sequence>
<protein>
    <submittedName>
        <fullName evidence="1">YqzE family protein</fullName>
    </submittedName>
</protein>
<dbReference type="Pfam" id="PF14038">
    <property type="entry name" value="YqzE"/>
    <property type="match status" value="1"/>
</dbReference>
<name>A0A1V4HK08_9BACL</name>
<dbReference type="Proteomes" id="UP000190626">
    <property type="component" value="Unassembled WGS sequence"/>
</dbReference>
<organism evidence="1 2">
    <name type="scientific">Paenibacillus ferrarius</name>
    <dbReference type="NCBI Taxonomy" id="1469647"/>
    <lineage>
        <taxon>Bacteria</taxon>
        <taxon>Bacillati</taxon>
        <taxon>Bacillota</taxon>
        <taxon>Bacilli</taxon>
        <taxon>Bacillales</taxon>
        <taxon>Paenibacillaceae</taxon>
        <taxon>Paenibacillus</taxon>
    </lineage>
</organism>
<dbReference type="EMBL" id="MBTG01000013">
    <property type="protein sequence ID" value="OPH57147.1"/>
    <property type="molecule type" value="Genomic_DNA"/>
</dbReference>
<evidence type="ECO:0000313" key="2">
    <source>
        <dbReference type="Proteomes" id="UP000190626"/>
    </source>
</evidence>
<keyword evidence="2" id="KW-1185">Reference proteome</keyword>
<dbReference type="OrthoDB" id="2691835at2"/>
<accession>A0A1V4HK08</accession>
<proteinExistence type="predicted"/>